<dbReference type="Gene3D" id="1.25.40.10">
    <property type="entry name" value="Tetratricopeptide repeat domain"/>
    <property type="match status" value="1"/>
</dbReference>
<dbReference type="AlphaFoldDB" id="A0A518IRF8"/>
<reference evidence="1 2" key="1">
    <citation type="submission" date="2019-02" db="EMBL/GenBank/DDBJ databases">
        <title>Deep-cultivation of Planctomycetes and their phenomic and genomic characterization uncovers novel biology.</title>
        <authorList>
            <person name="Wiegand S."/>
            <person name="Jogler M."/>
            <person name="Boedeker C."/>
            <person name="Pinto D."/>
            <person name="Vollmers J."/>
            <person name="Rivas-Marin E."/>
            <person name="Kohn T."/>
            <person name="Peeters S.H."/>
            <person name="Heuer A."/>
            <person name="Rast P."/>
            <person name="Oberbeckmann S."/>
            <person name="Bunk B."/>
            <person name="Jeske O."/>
            <person name="Meyerdierks A."/>
            <person name="Storesund J.E."/>
            <person name="Kallscheuer N."/>
            <person name="Luecker S."/>
            <person name="Lage O.M."/>
            <person name="Pohl T."/>
            <person name="Merkel B.J."/>
            <person name="Hornburger P."/>
            <person name="Mueller R.-W."/>
            <person name="Bruemmer F."/>
            <person name="Labrenz M."/>
            <person name="Spormann A.M."/>
            <person name="Op den Camp H."/>
            <person name="Overmann J."/>
            <person name="Amann R."/>
            <person name="Jetten M.S.M."/>
            <person name="Mascher T."/>
            <person name="Medema M.H."/>
            <person name="Devos D.P."/>
            <person name="Kaster A.-K."/>
            <person name="Ovreas L."/>
            <person name="Rohde M."/>
            <person name="Galperin M.Y."/>
            <person name="Jogler C."/>
        </authorList>
    </citation>
    <scope>NUCLEOTIDE SEQUENCE [LARGE SCALE GENOMIC DNA]</scope>
    <source>
        <strain evidence="1 2">Mal33</strain>
    </source>
</reference>
<evidence type="ECO:0008006" key="3">
    <source>
        <dbReference type="Google" id="ProtNLM"/>
    </source>
</evidence>
<proteinExistence type="predicted"/>
<evidence type="ECO:0000313" key="1">
    <source>
        <dbReference type="EMBL" id="QDV55659.1"/>
    </source>
</evidence>
<gene>
    <name evidence="1" type="ORF">Mal33_16380</name>
</gene>
<sequence>MNSKLSLTHSTALTNEPNHWCCALSDRYRFTLSADLVDWFAREIWLRDQGGEFDQPVSPSELLCETPDFIWPGFMLPDSLPLVGNRYGDWLCLRVGADNSVAEVIHWYHGGGDWMPWGATLAEAVAFDSLRSRLPGRRQYYANIAADFAQQSGPATIPGWAADHLPAAIGKLLLDELGDTDEIPGLGELMIQHDVASTAVHGESALAALDSLLRQKLEPWAARELGIQWDQDAIRWLFDNDLIQPSVLQRLADHFGCDSKDLRGQDWDVAIAHATAVVAKRDDLGWASDILGWAAERAGRPDAAIAAYRNALRCSSFADQSVRFRTHWFRESEGKFAAARLQELGADLQHDSYLRLFRESKDQGLRSRVTNYWMRIAEQAASDERWAEAYDAYYRAGWDMGCDDLEVYEELLSRLADAAERSGMVSRAALAKTHLACLANRLR</sequence>
<evidence type="ECO:0000313" key="2">
    <source>
        <dbReference type="Proteomes" id="UP000316770"/>
    </source>
</evidence>
<name>A0A518IRF8_9BACT</name>
<dbReference type="Proteomes" id="UP000316770">
    <property type="component" value="Chromosome"/>
</dbReference>
<dbReference type="EMBL" id="CP036318">
    <property type="protein sequence ID" value="QDV55659.1"/>
    <property type="molecule type" value="Genomic_DNA"/>
</dbReference>
<dbReference type="InterPro" id="IPR011990">
    <property type="entry name" value="TPR-like_helical_dom_sf"/>
</dbReference>
<organism evidence="1 2">
    <name type="scientific">Rosistilla oblonga</name>
    <dbReference type="NCBI Taxonomy" id="2527990"/>
    <lineage>
        <taxon>Bacteria</taxon>
        <taxon>Pseudomonadati</taxon>
        <taxon>Planctomycetota</taxon>
        <taxon>Planctomycetia</taxon>
        <taxon>Pirellulales</taxon>
        <taxon>Pirellulaceae</taxon>
        <taxon>Rosistilla</taxon>
    </lineage>
</organism>
<protein>
    <recommendedName>
        <fullName evidence="3">Tetratricopeptide repeat protein</fullName>
    </recommendedName>
</protein>
<keyword evidence="2" id="KW-1185">Reference proteome</keyword>
<dbReference type="SUPFAM" id="SSF48452">
    <property type="entry name" value="TPR-like"/>
    <property type="match status" value="1"/>
</dbReference>
<accession>A0A518IRF8</accession>